<reference evidence="6" key="1">
    <citation type="journal article" date="2021" name="PeerJ">
        <title>Extensive microbial diversity within the chicken gut microbiome revealed by metagenomics and culture.</title>
        <authorList>
            <person name="Gilroy R."/>
            <person name="Ravi A."/>
            <person name="Getino M."/>
            <person name="Pursley I."/>
            <person name="Horton D.L."/>
            <person name="Alikhan N.F."/>
            <person name="Baker D."/>
            <person name="Gharbi K."/>
            <person name="Hall N."/>
            <person name="Watson M."/>
            <person name="Adriaenssens E.M."/>
            <person name="Foster-Nyarko E."/>
            <person name="Jarju S."/>
            <person name="Secka A."/>
            <person name="Antonio M."/>
            <person name="Oren A."/>
            <person name="Chaudhuri R.R."/>
            <person name="La Ragione R."/>
            <person name="Hildebrand F."/>
            <person name="Pallen M.J."/>
        </authorList>
    </citation>
    <scope>NUCLEOTIDE SEQUENCE</scope>
    <source>
        <strain evidence="6">CHK183-1962</strain>
    </source>
</reference>
<keyword evidence="1" id="KW-0949">S-adenosyl-L-methionine</keyword>
<name>A0A9D1XCC8_9FIRM</name>
<evidence type="ECO:0000256" key="2">
    <source>
        <dbReference type="ARBA" id="ARBA00022723"/>
    </source>
</evidence>
<comment type="caution">
    <text evidence="6">The sequence shown here is derived from an EMBL/GenBank/DDBJ whole genome shotgun (WGS) entry which is preliminary data.</text>
</comment>
<dbReference type="Gene3D" id="3.20.20.70">
    <property type="entry name" value="Aldolase class I"/>
    <property type="match status" value="1"/>
</dbReference>
<organism evidence="6 7">
    <name type="scientific">Candidatus Fusicatenibacter merdavium</name>
    <dbReference type="NCBI Taxonomy" id="2838600"/>
    <lineage>
        <taxon>Bacteria</taxon>
        <taxon>Bacillati</taxon>
        <taxon>Bacillota</taxon>
        <taxon>Clostridia</taxon>
        <taxon>Lachnospirales</taxon>
        <taxon>Lachnospiraceae</taxon>
        <taxon>Fusicatenibacter</taxon>
    </lineage>
</organism>
<protein>
    <submittedName>
        <fullName evidence="6">Radical SAM protein</fullName>
    </submittedName>
</protein>
<dbReference type="EMBL" id="DXEK01000082">
    <property type="protein sequence ID" value="HIX76943.1"/>
    <property type="molecule type" value="Genomic_DNA"/>
</dbReference>
<keyword evidence="4" id="KW-0411">Iron-sulfur</keyword>
<feature type="domain" description="Radical SAM core" evidence="5">
    <location>
        <begin position="1"/>
        <end position="182"/>
    </location>
</feature>
<dbReference type="SUPFAM" id="SSF102114">
    <property type="entry name" value="Radical SAM enzymes"/>
    <property type="match status" value="1"/>
</dbReference>
<dbReference type="PANTHER" id="PTHR11228">
    <property type="entry name" value="RADICAL SAM DOMAIN PROTEIN"/>
    <property type="match status" value="1"/>
</dbReference>
<reference evidence="6" key="2">
    <citation type="submission" date="2021-04" db="EMBL/GenBank/DDBJ databases">
        <authorList>
            <person name="Gilroy R."/>
        </authorList>
    </citation>
    <scope>NUCLEOTIDE SEQUENCE</scope>
    <source>
        <strain evidence="6">CHK183-1962</strain>
    </source>
</reference>
<evidence type="ECO:0000313" key="6">
    <source>
        <dbReference type="EMBL" id="HIX76943.1"/>
    </source>
</evidence>
<dbReference type="GO" id="GO:0003824">
    <property type="term" value="F:catalytic activity"/>
    <property type="evidence" value="ECO:0007669"/>
    <property type="project" value="InterPro"/>
</dbReference>
<dbReference type="Pfam" id="PF04055">
    <property type="entry name" value="Radical_SAM"/>
    <property type="match status" value="1"/>
</dbReference>
<dbReference type="PANTHER" id="PTHR11228:SF7">
    <property type="entry name" value="PQQA PEPTIDE CYCLASE"/>
    <property type="match status" value="1"/>
</dbReference>
<evidence type="ECO:0000256" key="4">
    <source>
        <dbReference type="ARBA" id="ARBA00023014"/>
    </source>
</evidence>
<dbReference type="PROSITE" id="PS51918">
    <property type="entry name" value="RADICAL_SAM"/>
    <property type="match status" value="1"/>
</dbReference>
<dbReference type="InterPro" id="IPR007197">
    <property type="entry name" value="rSAM"/>
</dbReference>
<dbReference type="GO" id="GO:0051536">
    <property type="term" value="F:iron-sulfur cluster binding"/>
    <property type="evidence" value="ECO:0007669"/>
    <property type="project" value="UniProtKB-KW"/>
</dbReference>
<accession>A0A9D1XCC8</accession>
<evidence type="ECO:0000256" key="3">
    <source>
        <dbReference type="ARBA" id="ARBA00023004"/>
    </source>
</evidence>
<keyword evidence="3" id="KW-0408">Iron</keyword>
<dbReference type="InterPro" id="IPR058240">
    <property type="entry name" value="rSAM_sf"/>
</dbReference>
<dbReference type="CDD" id="cd01335">
    <property type="entry name" value="Radical_SAM"/>
    <property type="match status" value="1"/>
</dbReference>
<dbReference type="AlphaFoldDB" id="A0A9D1XCC8"/>
<sequence length="316" mass="36239">MLTAKEWIEIASEAREKGLLYLLLTGGEPFLYPEFEQLYSWLGESGIVVMLNTNGTLLTEERADLLLKYPPRKVNISLYGASEETYGEVCRCPEGFQKTLHAIRLLRKRNIPVKLNSSLTPLNCHDLEGMHRIADQLEVPLQITPYMFPPVRKNGIDTMDFIRFAPEEAAQMVIENAKISLRSPGLYHEWIKSKLNEYEKYKKNPYIDRKCGFSCFASKNNFWINWKGEMLPCGMLNINGMKVLEQGFSECWEKIGELGKNIHNPEKCCACDMRPLCNVCSASSMAETSSWDKSPEYLCRMTEAFMQILKQESTQS</sequence>
<gene>
    <name evidence="6" type="ORF">H9734_05015</name>
</gene>
<evidence type="ECO:0000313" key="7">
    <source>
        <dbReference type="Proteomes" id="UP000886890"/>
    </source>
</evidence>
<evidence type="ECO:0000259" key="5">
    <source>
        <dbReference type="PROSITE" id="PS51918"/>
    </source>
</evidence>
<dbReference type="InterPro" id="IPR013785">
    <property type="entry name" value="Aldolase_TIM"/>
</dbReference>
<dbReference type="Proteomes" id="UP000886890">
    <property type="component" value="Unassembled WGS sequence"/>
</dbReference>
<dbReference type="GO" id="GO:0046872">
    <property type="term" value="F:metal ion binding"/>
    <property type="evidence" value="ECO:0007669"/>
    <property type="project" value="UniProtKB-KW"/>
</dbReference>
<evidence type="ECO:0000256" key="1">
    <source>
        <dbReference type="ARBA" id="ARBA00022691"/>
    </source>
</evidence>
<proteinExistence type="predicted"/>
<dbReference type="InterPro" id="IPR050377">
    <property type="entry name" value="Radical_SAM_PqqE_MftC-like"/>
</dbReference>
<keyword evidence="2" id="KW-0479">Metal-binding</keyword>